<dbReference type="EMBL" id="JACGLS010000003">
    <property type="protein sequence ID" value="MBA6156287.1"/>
    <property type="molecule type" value="Genomic_DNA"/>
</dbReference>
<evidence type="ECO:0000313" key="2">
    <source>
        <dbReference type="Proteomes" id="UP000563906"/>
    </source>
</evidence>
<dbReference type="RefSeq" id="WP_182124796.1">
    <property type="nucleotide sequence ID" value="NZ_JACGLS010000003.1"/>
</dbReference>
<comment type="caution">
    <text evidence="1">The sequence shown here is derived from an EMBL/GenBank/DDBJ whole genome shotgun (WGS) entry which is preliminary data.</text>
</comment>
<dbReference type="Proteomes" id="UP000563906">
    <property type="component" value="Unassembled WGS sequence"/>
</dbReference>
<keyword evidence="2" id="KW-1185">Reference proteome</keyword>
<accession>A0A839AP68</accession>
<name>A0A839AP68_9FLAO</name>
<proteinExistence type="predicted"/>
<protein>
    <recommendedName>
        <fullName evidence="3">Nucleotidyltransferase family protein</fullName>
    </recommendedName>
</protein>
<evidence type="ECO:0008006" key="3">
    <source>
        <dbReference type="Google" id="ProtNLM"/>
    </source>
</evidence>
<sequence>MESFVDKKDIHELFKTLEEGKIEYALLRNIGGELPKKLSIKKDIDIIVHPKDIKQLISILKKKQWSLVKHPWDFGNNFIFLYSMDPFLFFKKNQLHLDVCFQLSCRSLNNGEWFPLDEFIQESIWINRVKVDSPWKYILNNEDYFIHLVTRSIFDKKKFVQGYVDEIERILPEISEERLIKKLELVFFKYTSSLMKLIKEKEYKKIRTNYIKYSNY</sequence>
<evidence type="ECO:0000313" key="1">
    <source>
        <dbReference type="EMBL" id="MBA6156287.1"/>
    </source>
</evidence>
<dbReference type="AlphaFoldDB" id="A0A839AP68"/>
<organism evidence="1 2">
    <name type="scientific">Tenacibaculum pelagium</name>
    <dbReference type="NCBI Taxonomy" id="2759527"/>
    <lineage>
        <taxon>Bacteria</taxon>
        <taxon>Pseudomonadati</taxon>
        <taxon>Bacteroidota</taxon>
        <taxon>Flavobacteriia</taxon>
        <taxon>Flavobacteriales</taxon>
        <taxon>Flavobacteriaceae</taxon>
        <taxon>Tenacibaculum</taxon>
    </lineage>
</organism>
<reference evidence="1 2" key="1">
    <citation type="submission" date="2020-07" db="EMBL/GenBank/DDBJ databases">
        <title>Bacterium isolated from marine sediment.</title>
        <authorList>
            <person name="Shang D."/>
            <person name="Du Z.-J."/>
        </authorList>
    </citation>
    <scope>NUCLEOTIDE SEQUENCE [LARGE SCALE GENOMIC DNA]</scope>
    <source>
        <strain evidence="1 2">S7007</strain>
    </source>
</reference>
<gene>
    <name evidence="1" type="ORF">H3Z83_07145</name>
</gene>